<keyword evidence="2" id="KW-1185">Reference proteome</keyword>
<evidence type="ECO:0000256" key="1">
    <source>
        <dbReference type="ARBA" id="ARBA00005437"/>
    </source>
</evidence>
<dbReference type="Proteomes" id="UP000504610">
    <property type="component" value="Chromosome 5"/>
</dbReference>
<sequence>MELVEEMGEKRVVVDKAFLYEEDKPLTVCKTSLFHTGDGFAAYDCHGDIIFRVDSYGPGTRDDDEFVLMDVTGNCLLTVKRKRPTLHQRWEGFLGERSDGQKPIFSVRRSSIIGRCTMEVEVYDETGEEYTIDGDFSQRSCLIHDTKKRTVAEIKRKVDASTNVMLGRDVFTLEIKPGFDGAFAMGLVLVLDQINGDDPVEIGDEQVHPFVEEI</sequence>
<dbReference type="PANTHER" id="PTHR31087:SF106">
    <property type="entry name" value="PROTEIN LURP-ONE-RELATED 12"/>
    <property type="match status" value="1"/>
</dbReference>
<evidence type="ECO:0000313" key="2">
    <source>
        <dbReference type="Proteomes" id="UP000504610"/>
    </source>
</evidence>
<dbReference type="GeneID" id="108857129"/>
<accession>A0A6J0NQX7</accession>
<dbReference type="SUPFAM" id="SSF54518">
    <property type="entry name" value="Tubby C-terminal domain-like"/>
    <property type="match status" value="1"/>
</dbReference>
<dbReference type="Gene3D" id="2.40.160.200">
    <property type="entry name" value="LURP1-related"/>
    <property type="match status" value="1"/>
</dbReference>
<organism evidence="2 3">
    <name type="scientific">Raphanus sativus</name>
    <name type="common">Radish</name>
    <name type="synonym">Raphanus raphanistrum var. sativus</name>
    <dbReference type="NCBI Taxonomy" id="3726"/>
    <lineage>
        <taxon>Eukaryota</taxon>
        <taxon>Viridiplantae</taxon>
        <taxon>Streptophyta</taxon>
        <taxon>Embryophyta</taxon>
        <taxon>Tracheophyta</taxon>
        <taxon>Spermatophyta</taxon>
        <taxon>Magnoliopsida</taxon>
        <taxon>eudicotyledons</taxon>
        <taxon>Gunneridae</taxon>
        <taxon>Pentapetalae</taxon>
        <taxon>rosids</taxon>
        <taxon>malvids</taxon>
        <taxon>Brassicales</taxon>
        <taxon>Brassicaceae</taxon>
        <taxon>Brassiceae</taxon>
        <taxon>Raphanus</taxon>
    </lineage>
</organism>
<proteinExistence type="inferred from homology"/>
<reference evidence="3" key="2">
    <citation type="submission" date="2025-08" db="UniProtKB">
        <authorList>
            <consortium name="RefSeq"/>
        </authorList>
    </citation>
    <scope>IDENTIFICATION</scope>
    <source>
        <tissue evidence="3">Leaf</tissue>
    </source>
</reference>
<gene>
    <name evidence="3" type="primary">LOC108857129</name>
</gene>
<protein>
    <submittedName>
        <fullName evidence="3">Protein LURP-one-related 12</fullName>
    </submittedName>
</protein>
<evidence type="ECO:0000313" key="3">
    <source>
        <dbReference type="RefSeq" id="XP_018486566.2"/>
    </source>
</evidence>
<dbReference type="RefSeq" id="XP_018486566.2">
    <property type="nucleotide sequence ID" value="XM_018631064.2"/>
</dbReference>
<dbReference type="InterPro" id="IPR038595">
    <property type="entry name" value="LOR_sf"/>
</dbReference>
<dbReference type="AlphaFoldDB" id="A0A6J0NQX7"/>
<dbReference type="Pfam" id="PF04525">
    <property type="entry name" value="LOR"/>
    <property type="match status" value="1"/>
</dbReference>
<comment type="similarity">
    <text evidence="1">Belongs to the LOR family.</text>
</comment>
<name>A0A6J0NQX7_RAPSA</name>
<dbReference type="InterPro" id="IPR025659">
    <property type="entry name" value="Tubby-like_C"/>
</dbReference>
<dbReference type="OrthoDB" id="677463at2759"/>
<dbReference type="InterPro" id="IPR007612">
    <property type="entry name" value="LOR"/>
</dbReference>
<dbReference type="PANTHER" id="PTHR31087">
    <property type="match status" value="1"/>
</dbReference>
<reference evidence="2" key="1">
    <citation type="journal article" date="2019" name="Database">
        <title>The radish genome database (RadishGD): an integrated information resource for radish genomics.</title>
        <authorList>
            <person name="Yu H.J."/>
            <person name="Baek S."/>
            <person name="Lee Y.J."/>
            <person name="Cho A."/>
            <person name="Mun J.H."/>
        </authorList>
    </citation>
    <scope>NUCLEOTIDE SEQUENCE [LARGE SCALE GENOMIC DNA]</scope>
    <source>
        <strain evidence="2">cv. WK10039</strain>
    </source>
</reference>
<dbReference type="KEGG" id="rsz:108857129"/>